<evidence type="ECO:0000313" key="2">
    <source>
        <dbReference type="EMBL" id="KNX38949.1"/>
    </source>
</evidence>
<evidence type="ECO:0000256" key="1">
    <source>
        <dbReference type="SAM" id="SignalP"/>
    </source>
</evidence>
<feature type="chain" id="PRO_5039648458" description="Peptidase inhibitor family I36 protein" evidence="1">
    <location>
        <begin position="22"/>
        <end position="135"/>
    </location>
</feature>
<dbReference type="OrthoDB" id="4325857at2"/>
<protein>
    <recommendedName>
        <fullName evidence="4">Peptidase inhibitor family I36 protein</fullName>
    </recommendedName>
</protein>
<accession>A0A0L6CMK3</accession>
<evidence type="ECO:0008006" key="4">
    <source>
        <dbReference type="Google" id="ProtNLM"/>
    </source>
</evidence>
<dbReference type="Proteomes" id="UP000037397">
    <property type="component" value="Unassembled WGS sequence"/>
</dbReference>
<comment type="caution">
    <text evidence="2">The sequence shown here is derived from an EMBL/GenBank/DDBJ whole genome shotgun (WGS) entry which is preliminary data.</text>
</comment>
<keyword evidence="1" id="KW-0732">Signal</keyword>
<feature type="signal peptide" evidence="1">
    <location>
        <begin position="1"/>
        <end position="21"/>
    </location>
</feature>
<dbReference type="EMBL" id="LAIR01000002">
    <property type="protein sequence ID" value="KNX38949.1"/>
    <property type="molecule type" value="Genomic_DNA"/>
</dbReference>
<evidence type="ECO:0000313" key="3">
    <source>
        <dbReference type="Proteomes" id="UP000037397"/>
    </source>
</evidence>
<dbReference type="AlphaFoldDB" id="A0A0L6CMK3"/>
<proteinExistence type="predicted"/>
<dbReference type="RefSeq" id="WP_050671484.1">
    <property type="nucleotide sequence ID" value="NZ_LAIR01000002.1"/>
</dbReference>
<organism evidence="2 3">
    <name type="scientific">Luteipulveratus halotolerans</name>
    <dbReference type="NCBI Taxonomy" id="1631356"/>
    <lineage>
        <taxon>Bacteria</taxon>
        <taxon>Bacillati</taxon>
        <taxon>Actinomycetota</taxon>
        <taxon>Actinomycetes</taxon>
        <taxon>Micrococcales</taxon>
        <taxon>Dermacoccaceae</taxon>
        <taxon>Luteipulveratus</taxon>
    </lineage>
</organism>
<dbReference type="STRING" id="1631356.VV01_20355"/>
<reference evidence="3" key="1">
    <citation type="submission" date="2015-03" db="EMBL/GenBank/DDBJ databases">
        <title>Luteipulveratus halotolerans sp. nov., a novel actinobacterium (Dermacoccaceae) from Sarawak, Malaysia.</title>
        <authorList>
            <person name="Juboi H."/>
            <person name="Basik A."/>
            <person name="Shamsul S.S."/>
            <person name="Arnold P."/>
            <person name="Schmitt E.K."/>
            <person name="Sanglier J.-J."/>
            <person name="Yeo T."/>
        </authorList>
    </citation>
    <scope>NUCLEOTIDE SEQUENCE [LARGE SCALE GENOMIC DNA]</scope>
    <source>
        <strain evidence="3">C296001</strain>
    </source>
</reference>
<gene>
    <name evidence="2" type="ORF">VV01_20355</name>
</gene>
<sequence>MRLLKSAAAVALAAGATFAGAASLAPGADAAQPSTAQIAGSSWHGCPWGAVCIYPQDAGYNGDRPSNVYWSYGSHKLYNQYGTHMIVNNQYGGALATLCTGSYGTGCIDWLPAGTAVPAYLTPYNSMLLAPNPAD</sequence>
<name>A0A0L6CMK3_9MICO</name>
<keyword evidence="3" id="KW-1185">Reference proteome</keyword>